<feature type="signal peptide" evidence="3">
    <location>
        <begin position="1"/>
        <end position="29"/>
    </location>
</feature>
<dbReference type="InterPro" id="IPR025419">
    <property type="entry name" value="DUF4142"/>
</dbReference>
<feature type="domain" description="DUF4142" evidence="4">
    <location>
        <begin position="36"/>
        <end position="170"/>
    </location>
</feature>
<evidence type="ECO:0000259" key="4">
    <source>
        <dbReference type="Pfam" id="PF13628"/>
    </source>
</evidence>
<dbReference type="PANTHER" id="PTHR38593">
    <property type="entry name" value="BLR2558 PROTEIN"/>
    <property type="match status" value="1"/>
</dbReference>
<dbReference type="EMBL" id="JACCFW010000001">
    <property type="protein sequence ID" value="NYJ73161.1"/>
    <property type="molecule type" value="Genomic_DNA"/>
</dbReference>
<feature type="region of interest" description="Disordered" evidence="1">
    <location>
        <begin position="171"/>
        <end position="191"/>
    </location>
</feature>
<dbReference type="Proteomes" id="UP000571817">
    <property type="component" value="Unassembled WGS sequence"/>
</dbReference>
<keyword evidence="6" id="KW-1185">Reference proteome</keyword>
<evidence type="ECO:0000313" key="6">
    <source>
        <dbReference type="Proteomes" id="UP000571817"/>
    </source>
</evidence>
<feature type="transmembrane region" description="Helical" evidence="2">
    <location>
        <begin position="201"/>
        <end position="220"/>
    </location>
</feature>
<dbReference type="PANTHER" id="PTHR38593:SF1">
    <property type="entry name" value="BLR2558 PROTEIN"/>
    <property type="match status" value="1"/>
</dbReference>
<proteinExistence type="predicted"/>
<protein>
    <submittedName>
        <fullName evidence="5">Putative membrane protein</fullName>
    </submittedName>
</protein>
<keyword evidence="2" id="KW-0472">Membrane</keyword>
<keyword evidence="2" id="KW-0812">Transmembrane</keyword>
<keyword evidence="3" id="KW-0732">Signal</keyword>
<keyword evidence="2" id="KW-1133">Transmembrane helix</keyword>
<gene>
    <name evidence="5" type="ORF">HNR15_000124</name>
</gene>
<name>A0A853DDZ6_9MICO</name>
<dbReference type="InterPro" id="IPR012347">
    <property type="entry name" value="Ferritin-like"/>
</dbReference>
<feature type="compositionally biased region" description="Low complexity" evidence="1">
    <location>
        <begin position="173"/>
        <end position="185"/>
    </location>
</feature>
<evidence type="ECO:0000256" key="2">
    <source>
        <dbReference type="SAM" id="Phobius"/>
    </source>
</evidence>
<feature type="chain" id="PRO_5032905367" evidence="3">
    <location>
        <begin position="30"/>
        <end position="228"/>
    </location>
</feature>
<dbReference type="Pfam" id="PF13628">
    <property type="entry name" value="DUF4142"/>
    <property type="match status" value="1"/>
</dbReference>
<comment type="caution">
    <text evidence="5">The sequence shown here is derived from an EMBL/GenBank/DDBJ whole genome shotgun (WGS) entry which is preliminary data.</text>
</comment>
<dbReference type="RefSeq" id="WP_179478239.1">
    <property type="nucleotide sequence ID" value="NZ_JACCFW010000001.1"/>
</dbReference>
<evidence type="ECO:0000256" key="3">
    <source>
        <dbReference type="SAM" id="SignalP"/>
    </source>
</evidence>
<dbReference type="AlphaFoldDB" id="A0A853DDZ6"/>
<accession>A0A853DDZ6</accession>
<dbReference type="Gene3D" id="1.20.1260.10">
    <property type="match status" value="1"/>
</dbReference>
<reference evidence="5 6" key="1">
    <citation type="submission" date="2020-07" db="EMBL/GenBank/DDBJ databases">
        <title>Sequencing the genomes of 1000 actinobacteria strains.</title>
        <authorList>
            <person name="Klenk H.-P."/>
        </authorList>
    </citation>
    <scope>NUCLEOTIDE SEQUENCE [LARGE SCALE GENOMIC DNA]</scope>
    <source>
        <strain evidence="5 6">DSM 29531</strain>
    </source>
</reference>
<evidence type="ECO:0000256" key="1">
    <source>
        <dbReference type="SAM" id="MobiDB-lite"/>
    </source>
</evidence>
<evidence type="ECO:0000313" key="5">
    <source>
        <dbReference type="EMBL" id="NYJ73161.1"/>
    </source>
</evidence>
<organism evidence="5 6">
    <name type="scientific">Allobranchiibius huperziae</name>
    <dbReference type="NCBI Taxonomy" id="1874116"/>
    <lineage>
        <taxon>Bacteria</taxon>
        <taxon>Bacillati</taxon>
        <taxon>Actinomycetota</taxon>
        <taxon>Actinomycetes</taxon>
        <taxon>Micrococcales</taxon>
        <taxon>Dermacoccaceae</taxon>
        <taxon>Allobranchiibius</taxon>
    </lineage>
</organism>
<sequence>MSMHRTRYITLAGASLAVAATCLPATAFAATSPSTADKTFVTANEQVNLAEIAIGQLAMTHSSSAAVHTLAQKTMSDHMAAKAKLTTVAANLGLTLPSAPNAMQQAQAAQLKGLTGSSFDQLYLRDQVAGHETSIAGTDTEIRTGSSETVVSYARGYLPVAQMHLRMAQADLASSSGSGPGSVQAGSGGQAATNGGTDLRLGWTAGAVGLALLGGGAVYADRRRRALR</sequence>